<dbReference type="SFLD" id="SFLDG01151">
    <property type="entry name" value="Main.2:_Nu-like"/>
    <property type="match status" value="1"/>
</dbReference>
<dbReference type="InterPro" id="IPR036282">
    <property type="entry name" value="Glutathione-S-Trfase_C_sf"/>
</dbReference>
<dbReference type="PROSITE" id="PS50404">
    <property type="entry name" value="GST_NTER"/>
    <property type="match status" value="1"/>
</dbReference>
<gene>
    <name evidence="6" type="ORF">PV06_02222</name>
</gene>
<sequence>MGSVRAAAEQVRGAMVGIDRAASRQVQSLAYEAVLFRPRHGTTCWACAGPAFRFRKGIIRSGGVALGLMNRRSVSTTATTSSSFSVPHTLTNTGHHTHPHSRPCFVLTRVAAPRPQPQQSQKRYLRLAPGPGQKSDRPKMAPPFNDLKYYTAATPNGLKPAILLEELGLKYETKSIDFRSNEQKEPWFIEINPNGRIPALKDGEMRVFESGAIMLYLTDMYDKGKQFTYELGTEDYYEMMSWLMFQMGGIGPMMGQANHFRAMAPVYSAYGIKRYIDETKRLFSVLEIRLSKADWLAGDKYTIADMANFSWVRGGPMFLDIDMTEYPGVDKWMKRISERPAVDKAKKVGAALSEDQLKEMITGMKAKMDAKKGTAEEEGSSKV</sequence>
<dbReference type="HOGENOM" id="CLU_011226_14_0_1"/>
<feature type="domain" description="GST C-terminal" evidence="5">
    <location>
        <begin position="232"/>
        <end position="364"/>
    </location>
</feature>
<feature type="region of interest" description="Disordered" evidence="3">
    <location>
        <begin position="115"/>
        <end position="141"/>
    </location>
</feature>
<dbReference type="SUPFAM" id="SSF47616">
    <property type="entry name" value="GST C-terminal domain-like"/>
    <property type="match status" value="1"/>
</dbReference>
<dbReference type="STRING" id="215243.A0A0D2DVF9"/>
<dbReference type="SFLD" id="SFLDG00358">
    <property type="entry name" value="Main_(cytGST)"/>
    <property type="match status" value="1"/>
</dbReference>
<evidence type="ECO:0000313" key="6">
    <source>
        <dbReference type="EMBL" id="KIW46555.1"/>
    </source>
</evidence>
<dbReference type="InterPro" id="IPR004046">
    <property type="entry name" value="GST_C"/>
</dbReference>
<dbReference type="Pfam" id="PF02798">
    <property type="entry name" value="GST_N"/>
    <property type="match status" value="1"/>
</dbReference>
<organism evidence="6 7">
    <name type="scientific">Exophiala oligosperma</name>
    <dbReference type="NCBI Taxonomy" id="215243"/>
    <lineage>
        <taxon>Eukaryota</taxon>
        <taxon>Fungi</taxon>
        <taxon>Dikarya</taxon>
        <taxon>Ascomycota</taxon>
        <taxon>Pezizomycotina</taxon>
        <taxon>Eurotiomycetes</taxon>
        <taxon>Chaetothyriomycetidae</taxon>
        <taxon>Chaetothyriales</taxon>
        <taxon>Herpotrichiellaceae</taxon>
        <taxon>Exophiala</taxon>
    </lineage>
</organism>
<comment type="similarity">
    <text evidence="1 2">Belongs to the GST superfamily.</text>
</comment>
<dbReference type="GeneID" id="27354296"/>
<dbReference type="CDD" id="cd03048">
    <property type="entry name" value="GST_N_Ure2p_like"/>
    <property type="match status" value="1"/>
</dbReference>
<dbReference type="OrthoDB" id="422574at2759"/>
<dbReference type="Gene3D" id="1.20.1050.10">
    <property type="match status" value="1"/>
</dbReference>
<dbReference type="InterPro" id="IPR004045">
    <property type="entry name" value="Glutathione_S-Trfase_N"/>
</dbReference>
<evidence type="ECO:0000256" key="2">
    <source>
        <dbReference type="RuleBase" id="RU003494"/>
    </source>
</evidence>
<evidence type="ECO:0000313" key="7">
    <source>
        <dbReference type="Proteomes" id="UP000053342"/>
    </source>
</evidence>
<evidence type="ECO:0000259" key="4">
    <source>
        <dbReference type="PROSITE" id="PS50404"/>
    </source>
</evidence>
<dbReference type="SUPFAM" id="SSF52833">
    <property type="entry name" value="Thioredoxin-like"/>
    <property type="match status" value="1"/>
</dbReference>
<dbReference type="VEuPathDB" id="FungiDB:PV06_02222"/>
<dbReference type="Gene3D" id="3.40.30.10">
    <property type="entry name" value="Glutaredoxin"/>
    <property type="match status" value="1"/>
</dbReference>
<dbReference type="EMBL" id="KN847333">
    <property type="protein sequence ID" value="KIW46555.1"/>
    <property type="molecule type" value="Genomic_DNA"/>
</dbReference>
<dbReference type="PANTHER" id="PTHR44051:SF8">
    <property type="entry name" value="GLUTATHIONE S-TRANSFERASE GSTA"/>
    <property type="match status" value="1"/>
</dbReference>
<evidence type="ECO:0000256" key="3">
    <source>
        <dbReference type="SAM" id="MobiDB-lite"/>
    </source>
</evidence>
<dbReference type="SFLD" id="SFLDS00019">
    <property type="entry name" value="Glutathione_Transferase_(cytos"/>
    <property type="match status" value="1"/>
</dbReference>
<protein>
    <recommendedName>
        <fullName evidence="8">Glutathione S-transferase</fullName>
    </recommendedName>
</protein>
<dbReference type="Proteomes" id="UP000053342">
    <property type="component" value="Unassembled WGS sequence"/>
</dbReference>
<evidence type="ECO:0008006" key="8">
    <source>
        <dbReference type="Google" id="ProtNLM"/>
    </source>
</evidence>
<dbReference type="PANTHER" id="PTHR44051">
    <property type="entry name" value="GLUTATHIONE S-TRANSFERASE-RELATED"/>
    <property type="match status" value="1"/>
</dbReference>
<name>A0A0D2DVF9_9EURO</name>
<dbReference type="Pfam" id="PF00043">
    <property type="entry name" value="GST_C"/>
    <property type="match status" value="1"/>
</dbReference>
<reference evidence="6 7" key="1">
    <citation type="submission" date="2015-01" db="EMBL/GenBank/DDBJ databases">
        <title>The Genome Sequence of Exophiala oligosperma CBS72588.</title>
        <authorList>
            <consortium name="The Broad Institute Genomics Platform"/>
            <person name="Cuomo C."/>
            <person name="de Hoog S."/>
            <person name="Gorbushina A."/>
            <person name="Stielow B."/>
            <person name="Teixiera M."/>
            <person name="Abouelleil A."/>
            <person name="Chapman S.B."/>
            <person name="Priest M."/>
            <person name="Young S.K."/>
            <person name="Wortman J."/>
            <person name="Nusbaum C."/>
            <person name="Birren B."/>
        </authorList>
    </citation>
    <scope>NUCLEOTIDE SEQUENCE [LARGE SCALE GENOMIC DNA]</scope>
    <source>
        <strain evidence="6 7">CBS 72588</strain>
    </source>
</reference>
<keyword evidence="7" id="KW-1185">Reference proteome</keyword>
<dbReference type="AlphaFoldDB" id="A0A0D2DVF9"/>
<evidence type="ECO:0000256" key="1">
    <source>
        <dbReference type="ARBA" id="ARBA00007409"/>
    </source>
</evidence>
<dbReference type="RefSeq" id="XP_016266771.1">
    <property type="nucleotide sequence ID" value="XM_016402874.1"/>
</dbReference>
<proteinExistence type="inferred from homology"/>
<feature type="domain" description="GST N-terminal" evidence="4">
    <location>
        <begin position="144"/>
        <end position="225"/>
    </location>
</feature>
<dbReference type="InterPro" id="IPR010987">
    <property type="entry name" value="Glutathione-S-Trfase_C-like"/>
</dbReference>
<accession>A0A0D2DVF9</accession>
<dbReference type="InterPro" id="IPR036249">
    <property type="entry name" value="Thioredoxin-like_sf"/>
</dbReference>
<dbReference type="InterPro" id="IPR040079">
    <property type="entry name" value="Glutathione_S-Trfase"/>
</dbReference>
<evidence type="ECO:0000259" key="5">
    <source>
        <dbReference type="PROSITE" id="PS50405"/>
    </source>
</evidence>
<dbReference type="PROSITE" id="PS50405">
    <property type="entry name" value="GST_CTER"/>
    <property type="match status" value="1"/>
</dbReference>